<dbReference type="Proteomes" id="UP001164539">
    <property type="component" value="Chromosome 6"/>
</dbReference>
<protein>
    <submittedName>
        <fullName evidence="1">O-methyltransferase</fullName>
    </submittedName>
</protein>
<reference evidence="1 2" key="1">
    <citation type="journal article" date="2023" name="Science">
        <title>Complex scaffold remodeling in plant triterpene biosynthesis.</title>
        <authorList>
            <person name="De La Pena R."/>
            <person name="Hodgson H."/>
            <person name="Liu J.C."/>
            <person name="Stephenson M.J."/>
            <person name="Martin A.C."/>
            <person name="Owen C."/>
            <person name="Harkess A."/>
            <person name="Leebens-Mack J."/>
            <person name="Jimenez L.E."/>
            <person name="Osbourn A."/>
            <person name="Sattely E.S."/>
        </authorList>
    </citation>
    <scope>NUCLEOTIDE SEQUENCE [LARGE SCALE GENOMIC DNA]</scope>
    <source>
        <strain evidence="2">cv. JPN11</strain>
        <tissue evidence="1">Leaf</tissue>
    </source>
</reference>
<evidence type="ECO:0000313" key="2">
    <source>
        <dbReference type="Proteomes" id="UP001164539"/>
    </source>
</evidence>
<name>A0ACC1XX43_MELAZ</name>
<comment type="caution">
    <text evidence="1">The sequence shown here is derived from an EMBL/GenBank/DDBJ whole genome shotgun (WGS) entry which is preliminary data.</text>
</comment>
<proteinExistence type="predicted"/>
<dbReference type="EMBL" id="CM051399">
    <property type="protein sequence ID" value="KAJ4715923.1"/>
    <property type="molecule type" value="Genomic_DNA"/>
</dbReference>
<evidence type="ECO:0000313" key="1">
    <source>
        <dbReference type="EMBL" id="KAJ4715923.1"/>
    </source>
</evidence>
<accession>A0ACC1XX43</accession>
<keyword evidence="2" id="KW-1185">Reference proteome</keyword>
<sequence>MKENVEEEEEDVPAAEVEIRQLAFGIEKIAVDNHGGPMTISELSSALQCAPSLLHRVMRFLVHHRIFKEKPTSDGALAFEQTPISRRLIREGENSLSTLVLLQSSPAVLASWINLSTLVLTDGTSAFKEAYGKDMLNYAASNAA</sequence>
<gene>
    <name evidence="1" type="ORF">OWV82_011012</name>
</gene>
<organism evidence="1 2">
    <name type="scientific">Melia azedarach</name>
    <name type="common">Chinaberry tree</name>
    <dbReference type="NCBI Taxonomy" id="155640"/>
    <lineage>
        <taxon>Eukaryota</taxon>
        <taxon>Viridiplantae</taxon>
        <taxon>Streptophyta</taxon>
        <taxon>Embryophyta</taxon>
        <taxon>Tracheophyta</taxon>
        <taxon>Spermatophyta</taxon>
        <taxon>Magnoliopsida</taxon>
        <taxon>eudicotyledons</taxon>
        <taxon>Gunneridae</taxon>
        <taxon>Pentapetalae</taxon>
        <taxon>rosids</taxon>
        <taxon>malvids</taxon>
        <taxon>Sapindales</taxon>
        <taxon>Meliaceae</taxon>
        <taxon>Melia</taxon>
    </lineage>
</organism>